<dbReference type="KEGG" id="mhey:H2LOC_011655"/>
<evidence type="ECO:0000313" key="6">
    <source>
        <dbReference type="EMBL" id="QGM46298.1"/>
    </source>
</evidence>
<dbReference type="GO" id="GO:0000160">
    <property type="term" value="P:phosphorelay signal transduction system"/>
    <property type="evidence" value="ECO:0007669"/>
    <property type="project" value="InterPro"/>
</dbReference>
<accession>A0A6B8KIF7</accession>
<sequence length="223" mass="24737">METRRLIERQQIRLLIAEDQPLIRKAVVALLELEPDISVVAQAADGVEAIQAARAFRPDVVLMDVKMPRLDGISATRAILQDNPDAQVIMLTTFETDDLVFEAILAGAKAYLLKDAEEKEILEAIRAAARGEPRLSPRIAEKIIGEFRRVKFPERAEAQLEREPLTEREREVLAGVAAGKGNREIAKELRLAEGTVKNHVSAILAKLHLRSRTELAIKALSGK</sequence>
<dbReference type="PROSITE" id="PS50110">
    <property type="entry name" value="RESPONSE_REGULATORY"/>
    <property type="match status" value="1"/>
</dbReference>
<dbReference type="CDD" id="cd17535">
    <property type="entry name" value="REC_NarL-like"/>
    <property type="match status" value="1"/>
</dbReference>
<dbReference type="Proteomes" id="UP000309061">
    <property type="component" value="Chromosome"/>
</dbReference>
<name>A0A6B8KIF7_9HYPH</name>
<evidence type="ECO:0000256" key="2">
    <source>
        <dbReference type="ARBA" id="ARBA00023125"/>
    </source>
</evidence>
<dbReference type="PRINTS" id="PR00038">
    <property type="entry name" value="HTHLUXR"/>
</dbReference>
<dbReference type="AlphaFoldDB" id="A0A6B8KIF7"/>
<dbReference type="SUPFAM" id="SSF46894">
    <property type="entry name" value="C-terminal effector domain of the bipartite response regulators"/>
    <property type="match status" value="1"/>
</dbReference>
<dbReference type="InterPro" id="IPR039420">
    <property type="entry name" value="WalR-like"/>
</dbReference>
<dbReference type="OrthoDB" id="9782896at2"/>
<reference evidence="6 7" key="1">
    <citation type="submission" date="2019-11" db="EMBL/GenBank/DDBJ databases">
        <title>The genome sequence of Methylocystis heyeri.</title>
        <authorList>
            <person name="Oshkin I.Y."/>
            <person name="Miroshnikov K."/>
            <person name="Dedysh S.N."/>
        </authorList>
    </citation>
    <scope>NUCLEOTIDE SEQUENCE [LARGE SCALE GENOMIC DNA]</scope>
    <source>
        <strain evidence="6 7">H2</strain>
    </source>
</reference>
<dbReference type="EMBL" id="CP046052">
    <property type="protein sequence ID" value="QGM46298.1"/>
    <property type="molecule type" value="Genomic_DNA"/>
</dbReference>
<dbReference type="GO" id="GO:0006355">
    <property type="term" value="P:regulation of DNA-templated transcription"/>
    <property type="evidence" value="ECO:0007669"/>
    <property type="project" value="InterPro"/>
</dbReference>
<dbReference type="InterPro" id="IPR058245">
    <property type="entry name" value="NreC/VraR/RcsB-like_REC"/>
</dbReference>
<dbReference type="Gene3D" id="3.40.50.2300">
    <property type="match status" value="1"/>
</dbReference>
<organism evidence="6 7">
    <name type="scientific">Methylocystis heyeri</name>
    <dbReference type="NCBI Taxonomy" id="391905"/>
    <lineage>
        <taxon>Bacteria</taxon>
        <taxon>Pseudomonadati</taxon>
        <taxon>Pseudomonadota</taxon>
        <taxon>Alphaproteobacteria</taxon>
        <taxon>Hyphomicrobiales</taxon>
        <taxon>Methylocystaceae</taxon>
        <taxon>Methylocystis</taxon>
    </lineage>
</organism>
<dbReference type="InterPro" id="IPR000792">
    <property type="entry name" value="Tscrpt_reg_LuxR_C"/>
</dbReference>
<evidence type="ECO:0000256" key="1">
    <source>
        <dbReference type="ARBA" id="ARBA00022553"/>
    </source>
</evidence>
<evidence type="ECO:0000259" key="5">
    <source>
        <dbReference type="PROSITE" id="PS50110"/>
    </source>
</evidence>
<feature type="modified residue" description="4-aspartylphosphate" evidence="3">
    <location>
        <position position="64"/>
    </location>
</feature>
<evidence type="ECO:0000256" key="3">
    <source>
        <dbReference type="PROSITE-ProRule" id="PRU00169"/>
    </source>
</evidence>
<keyword evidence="2" id="KW-0238">DNA-binding</keyword>
<keyword evidence="7" id="KW-1185">Reference proteome</keyword>
<dbReference type="InterPro" id="IPR016032">
    <property type="entry name" value="Sig_transdc_resp-reg_C-effctor"/>
</dbReference>
<dbReference type="PROSITE" id="PS50043">
    <property type="entry name" value="HTH_LUXR_2"/>
    <property type="match status" value="1"/>
</dbReference>
<protein>
    <submittedName>
        <fullName evidence="6">Response regulator</fullName>
    </submittedName>
</protein>
<evidence type="ECO:0000313" key="7">
    <source>
        <dbReference type="Proteomes" id="UP000309061"/>
    </source>
</evidence>
<feature type="domain" description="Response regulatory" evidence="5">
    <location>
        <begin position="13"/>
        <end position="129"/>
    </location>
</feature>
<dbReference type="Pfam" id="PF00072">
    <property type="entry name" value="Response_reg"/>
    <property type="match status" value="1"/>
</dbReference>
<dbReference type="InterPro" id="IPR001789">
    <property type="entry name" value="Sig_transdc_resp-reg_receiver"/>
</dbReference>
<dbReference type="SMART" id="SM00421">
    <property type="entry name" value="HTH_LUXR"/>
    <property type="match status" value="1"/>
</dbReference>
<gene>
    <name evidence="6" type="ORF">H2LOC_011655</name>
</gene>
<dbReference type="SMART" id="SM00448">
    <property type="entry name" value="REC"/>
    <property type="match status" value="1"/>
</dbReference>
<dbReference type="PANTHER" id="PTHR43214">
    <property type="entry name" value="TWO-COMPONENT RESPONSE REGULATOR"/>
    <property type="match status" value="1"/>
</dbReference>
<evidence type="ECO:0000259" key="4">
    <source>
        <dbReference type="PROSITE" id="PS50043"/>
    </source>
</evidence>
<dbReference type="Pfam" id="PF00196">
    <property type="entry name" value="GerE"/>
    <property type="match status" value="1"/>
</dbReference>
<dbReference type="GO" id="GO:0003677">
    <property type="term" value="F:DNA binding"/>
    <property type="evidence" value="ECO:0007669"/>
    <property type="project" value="UniProtKB-KW"/>
</dbReference>
<keyword evidence="1 3" id="KW-0597">Phosphoprotein</keyword>
<dbReference type="CDD" id="cd06170">
    <property type="entry name" value="LuxR_C_like"/>
    <property type="match status" value="1"/>
</dbReference>
<dbReference type="InterPro" id="IPR011006">
    <property type="entry name" value="CheY-like_superfamily"/>
</dbReference>
<proteinExistence type="predicted"/>
<dbReference type="SUPFAM" id="SSF52172">
    <property type="entry name" value="CheY-like"/>
    <property type="match status" value="1"/>
</dbReference>
<dbReference type="PROSITE" id="PS00622">
    <property type="entry name" value="HTH_LUXR_1"/>
    <property type="match status" value="1"/>
</dbReference>
<dbReference type="PANTHER" id="PTHR43214:SF43">
    <property type="entry name" value="TWO-COMPONENT RESPONSE REGULATOR"/>
    <property type="match status" value="1"/>
</dbReference>
<feature type="domain" description="HTH luxR-type" evidence="4">
    <location>
        <begin position="158"/>
        <end position="223"/>
    </location>
</feature>